<dbReference type="SUPFAM" id="SSF48334">
    <property type="entry name" value="DNA repair protein MutS, domain III"/>
    <property type="match status" value="2"/>
</dbReference>
<dbReference type="STRING" id="2903.R1FCH7"/>
<feature type="domain" description="DNA mismatch repair proteins mutS family" evidence="7">
    <location>
        <begin position="739"/>
        <end position="755"/>
    </location>
</feature>
<feature type="region of interest" description="Disordered" evidence="6">
    <location>
        <begin position="83"/>
        <end position="105"/>
    </location>
</feature>
<dbReference type="GO" id="GO:0032301">
    <property type="term" value="C:MutSalpha complex"/>
    <property type="evidence" value="ECO:0007669"/>
    <property type="project" value="TreeGrafter"/>
</dbReference>
<dbReference type="PaxDb" id="2903-EOD36720"/>
<evidence type="ECO:0000256" key="2">
    <source>
        <dbReference type="ARBA" id="ARBA00022741"/>
    </source>
</evidence>
<dbReference type="InterPro" id="IPR007696">
    <property type="entry name" value="DNA_mismatch_repair_MutS_core"/>
</dbReference>
<dbReference type="InterPro" id="IPR000432">
    <property type="entry name" value="DNA_mismatch_repair_MutS_C"/>
</dbReference>
<dbReference type="PANTHER" id="PTHR11361:SF148">
    <property type="entry name" value="DNA MISMATCH REPAIR PROTEIN MSH6"/>
    <property type="match status" value="1"/>
</dbReference>
<evidence type="ECO:0000259" key="7">
    <source>
        <dbReference type="PROSITE" id="PS00486"/>
    </source>
</evidence>
<evidence type="ECO:0000313" key="8">
    <source>
        <dbReference type="EnsemblProtists" id="EOD36720"/>
    </source>
</evidence>
<dbReference type="SUPFAM" id="SSF55271">
    <property type="entry name" value="DNA repair protein MutS, domain I"/>
    <property type="match status" value="1"/>
</dbReference>
<dbReference type="Pfam" id="PF05188">
    <property type="entry name" value="MutS_II"/>
    <property type="match status" value="1"/>
</dbReference>
<dbReference type="EnsemblProtists" id="EOD36720">
    <property type="protein sequence ID" value="EOD36720"/>
    <property type="gene ID" value="EMIHUDRAFT_462330"/>
</dbReference>
<evidence type="ECO:0000256" key="5">
    <source>
        <dbReference type="ARBA" id="ARBA00023125"/>
    </source>
</evidence>
<dbReference type="SUPFAM" id="SSF53150">
    <property type="entry name" value="DNA repair protein MutS, domain II"/>
    <property type="match status" value="1"/>
</dbReference>
<dbReference type="Pfam" id="PF01624">
    <property type="entry name" value="MutS_I"/>
    <property type="match status" value="1"/>
</dbReference>
<organism evidence="8 9">
    <name type="scientific">Emiliania huxleyi (strain CCMP1516)</name>
    <dbReference type="NCBI Taxonomy" id="280463"/>
    <lineage>
        <taxon>Eukaryota</taxon>
        <taxon>Haptista</taxon>
        <taxon>Haptophyta</taxon>
        <taxon>Prymnesiophyceae</taxon>
        <taxon>Isochrysidales</taxon>
        <taxon>Noelaerhabdaceae</taxon>
        <taxon>Emiliania</taxon>
    </lineage>
</organism>
<dbReference type="PROSITE" id="PS00486">
    <property type="entry name" value="DNA_MISMATCH_REPAIR_2"/>
    <property type="match status" value="1"/>
</dbReference>
<dbReference type="HOGENOM" id="CLU_002472_4_0_1"/>
<sequence length="850" mass="91205">MDRFLKKSPGGAAATPPSQSSGPGNKRVLASSDSDEVPSSKKRTPSALSSGQPSQSRVQPALTHDAPAVPMAALGEQARQVSDLGFLRDKRDAQGRREGDPNFDPTTMLVKLAKGEKLTPAMEQYWNIKKDHADMVIFFKMGKFYELFEEDALLGHRELDLAFMGKDAPHCGFPEAALPKYAEKLVALGHKVGVVEQMETPAQLEERNKKRKEAGQRVDKAVRREICSVLTQGTAPPQGAQAKYVLFVCEDLPSKTLGVCFVDVATGCVSLGQCPEEDGCQKLRTLVAQLQPAEAILDGESTSREARALLQQAVASTAVLGDGRYGGAAFARKALDEGGYFGGGAAGGAGGGAAGEWPAALQAAAALSPPVAFGAFGGCLRYLQRTLLDRQLLPRAEFAQWFPTDGEGGEGAATLVVDGKTLQNLEVFANSTDGGTKGTLFAAIDRTCTPFGKRELRRWAGRVVPKERANDEYDAARRRLLEVDAGLQQELSRWRRELRDSSIELWTPSVANGQTTEPFQLAEFAQQMSSKKGTKRFWTAELRELAGEHLEAKAAEEAALAAAAKQLFARFSAQYAIWRNAVSCAAELDCLLSLARASSAAGMCRPAFVAEAEPFLHIQQGVNLCVQSALSDGQCIPNDIRMGPAPDGAGGGGEGDAARFLLVTGPNMGGKSTVLRQACLTVLMAHLGCWVAAEACSLSPVDRIFTRVGANDAIMAGLSTFRVELEETSLILKHATARSLVILDELGRGTATFDGMAIAHGTLRHLALETRCRCLFATHYHALSREFERANPHVALFHMACAVDEGSRAVTFLYRFQPGACNRSHGALSPRRRRLPAPPRDDGGASSQRP</sequence>
<dbReference type="InterPro" id="IPR027417">
    <property type="entry name" value="P-loop_NTPase"/>
</dbReference>
<dbReference type="Gene3D" id="3.40.50.300">
    <property type="entry name" value="P-loop containing nucleotide triphosphate hydrolases"/>
    <property type="match status" value="1"/>
</dbReference>
<keyword evidence="9" id="KW-1185">Reference proteome</keyword>
<feature type="region of interest" description="Disordered" evidence="6">
    <location>
        <begin position="824"/>
        <end position="850"/>
    </location>
</feature>
<dbReference type="InterPro" id="IPR036187">
    <property type="entry name" value="DNA_mismatch_repair_MutS_sf"/>
</dbReference>
<dbReference type="InterPro" id="IPR016151">
    <property type="entry name" value="DNA_mismatch_repair_MutS_N"/>
</dbReference>
<dbReference type="GO" id="GO:0005524">
    <property type="term" value="F:ATP binding"/>
    <property type="evidence" value="ECO:0007669"/>
    <property type="project" value="UniProtKB-KW"/>
</dbReference>
<dbReference type="SMART" id="SM00533">
    <property type="entry name" value="MUTSd"/>
    <property type="match status" value="1"/>
</dbReference>
<reference evidence="9" key="1">
    <citation type="journal article" date="2013" name="Nature">
        <title>Pan genome of the phytoplankton Emiliania underpins its global distribution.</title>
        <authorList>
            <person name="Read B.A."/>
            <person name="Kegel J."/>
            <person name="Klute M.J."/>
            <person name="Kuo A."/>
            <person name="Lefebvre S.C."/>
            <person name="Maumus F."/>
            <person name="Mayer C."/>
            <person name="Miller J."/>
            <person name="Monier A."/>
            <person name="Salamov A."/>
            <person name="Young J."/>
            <person name="Aguilar M."/>
            <person name="Claverie J.M."/>
            <person name="Frickenhaus S."/>
            <person name="Gonzalez K."/>
            <person name="Herman E.K."/>
            <person name="Lin Y.C."/>
            <person name="Napier J."/>
            <person name="Ogata H."/>
            <person name="Sarno A.F."/>
            <person name="Shmutz J."/>
            <person name="Schroeder D."/>
            <person name="de Vargas C."/>
            <person name="Verret F."/>
            <person name="von Dassow P."/>
            <person name="Valentin K."/>
            <person name="Van de Peer Y."/>
            <person name="Wheeler G."/>
            <person name="Dacks J.B."/>
            <person name="Delwiche C.F."/>
            <person name="Dyhrman S.T."/>
            <person name="Glockner G."/>
            <person name="John U."/>
            <person name="Richards T."/>
            <person name="Worden A.Z."/>
            <person name="Zhang X."/>
            <person name="Grigoriev I.V."/>
            <person name="Allen A.E."/>
            <person name="Bidle K."/>
            <person name="Borodovsky M."/>
            <person name="Bowler C."/>
            <person name="Brownlee C."/>
            <person name="Cock J.M."/>
            <person name="Elias M."/>
            <person name="Gladyshev V.N."/>
            <person name="Groth M."/>
            <person name="Guda C."/>
            <person name="Hadaegh A."/>
            <person name="Iglesias-Rodriguez M.D."/>
            <person name="Jenkins J."/>
            <person name="Jones B.M."/>
            <person name="Lawson T."/>
            <person name="Leese F."/>
            <person name="Lindquist E."/>
            <person name="Lobanov A."/>
            <person name="Lomsadze A."/>
            <person name="Malik S.B."/>
            <person name="Marsh M.E."/>
            <person name="Mackinder L."/>
            <person name="Mock T."/>
            <person name="Mueller-Roeber B."/>
            <person name="Pagarete A."/>
            <person name="Parker M."/>
            <person name="Probert I."/>
            <person name="Quesneville H."/>
            <person name="Raines C."/>
            <person name="Rensing S.A."/>
            <person name="Riano-Pachon D.M."/>
            <person name="Richier S."/>
            <person name="Rokitta S."/>
            <person name="Shiraiwa Y."/>
            <person name="Soanes D.M."/>
            <person name="van der Giezen M."/>
            <person name="Wahlund T.M."/>
            <person name="Williams B."/>
            <person name="Wilson W."/>
            <person name="Wolfe G."/>
            <person name="Wurch L.L."/>
        </authorList>
    </citation>
    <scope>NUCLEOTIDE SEQUENCE</scope>
</reference>
<dbReference type="Gene3D" id="1.10.1420.10">
    <property type="match status" value="1"/>
</dbReference>
<dbReference type="KEGG" id="ehx:EMIHUDRAFT_462330"/>
<dbReference type="eggNOG" id="KOG0217">
    <property type="taxonomic scope" value="Eukaryota"/>
</dbReference>
<dbReference type="SMART" id="SM00534">
    <property type="entry name" value="MUTSac"/>
    <property type="match status" value="1"/>
</dbReference>
<evidence type="ECO:0000256" key="6">
    <source>
        <dbReference type="SAM" id="MobiDB-lite"/>
    </source>
</evidence>
<proteinExistence type="inferred from homology"/>
<dbReference type="SUPFAM" id="SSF52540">
    <property type="entry name" value="P-loop containing nucleoside triphosphate hydrolases"/>
    <property type="match status" value="1"/>
</dbReference>
<evidence type="ECO:0000256" key="4">
    <source>
        <dbReference type="ARBA" id="ARBA00022840"/>
    </source>
</evidence>
<keyword evidence="5" id="KW-0238">DNA-binding</keyword>
<evidence type="ECO:0000256" key="3">
    <source>
        <dbReference type="ARBA" id="ARBA00022763"/>
    </source>
</evidence>
<dbReference type="GeneID" id="17281990"/>
<accession>A0A0D3KLT5</accession>
<dbReference type="GO" id="GO:0006298">
    <property type="term" value="P:mismatch repair"/>
    <property type="evidence" value="ECO:0007669"/>
    <property type="project" value="InterPro"/>
</dbReference>
<dbReference type="OMA" id="YWTPNIK"/>
<dbReference type="RefSeq" id="XP_005789149.1">
    <property type="nucleotide sequence ID" value="XM_005789092.1"/>
</dbReference>
<protein>
    <recommendedName>
        <fullName evidence="7">DNA mismatch repair proteins mutS family domain-containing protein</fullName>
    </recommendedName>
</protein>
<keyword evidence="4" id="KW-0067">ATP-binding</keyword>
<dbReference type="GO" id="GO:0140664">
    <property type="term" value="F:ATP-dependent DNA damage sensor activity"/>
    <property type="evidence" value="ECO:0007669"/>
    <property type="project" value="InterPro"/>
</dbReference>
<keyword evidence="2" id="KW-0547">Nucleotide-binding</keyword>
<evidence type="ECO:0000313" key="9">
    <source>
        <dbReference type="Proteomes" id="UP000013827"/>
    </source>
</evidence>
<dbReference type="GO" id="GO:0030983">
    <property type="term" value="F:mismatched DNA binding"/>
    <property type="evidence" value="ECO:0007669"/>
    <property type="project" value="InterPro"/>
</dbReference>
<reference evidence="8" key="2">
    <citation type="submission" date="2024-10" db="UniProtKB">
        <authorList>
            <consortium name="EnsemblProtists"/>
        </authorList>
    </citation>
    <scope>IDENTIFICATION</scope>
</reference>
<dbReference type="Gene3D" id="6.10.140.80">
    <property type="match status" value="1"/>
</dbReference>
<name>A0A0D3KLT5_EMIH1</name>
<dbReference type="InterPro" id="IPR007695">
    <property type="entry name" value="DNA_mismatch_repair_MutS-lik_N"/>
</dbReference>
<feature type="compositionally biased region" description="Basic and acidic residues" evidence="6">
    <location>
        <begin position="86"/>
        <end position="100"/>
    </location>
</feature>
<keyword evidence="3" id="KW-0227">DNA damage</keyword>
<comment type="similarity">
    <text evidence="1">Belongs to the DNA mismatch repair MutS family.</text>
</comment>
<dbReference type="Gene3D" id="3.40.1170.10">
    <property type="entry name" value="DNA repair protein MutS, domain I"/>
    <property type="match status" value="1"/>
</dbReference>
<dbReference type="InterPro" id="IPR045076">
    <property type="entry name" value="MutS"/>
</dbReference>
<evidence type="ECO:0000256" key="1">
    <source>
        <dbReference type="ARBA" id="ARBA00006271"/>
    </source>
</evidence>
<dbReference type="Proteomes" id="UP000013827">
    <property type="component" value="Unassembled WGS sequence"/>
</dbReference>
<dbReference type="InterPro" id="IPR007860">
    <property type="entry name" value="DNA_mmatch_repair_MutS_con_dom"/>
</dbReference>
<feature type="region of interest" description="Disordered" evidence="6">
    <location>
        <begin position="1"/>
        <end position="61"/>
    </location>
</feature>
<dbReference type="PIRSF" id="PIRSF037677">
    <property type="entry name" value="DNA_mis_repair_Msh6"/>
    <property type="match status" value="1"/>
</dbReference>
<dbReference type="PANTHER" id="PTHR11361">
    <property type="entry name" value="DNA MISMATCH REPAIR PROTEIN MUTS FAMILY MEMBER"/>
    <property type="match status" value="1"/>
</dbReference>
<dbReference type="Pfam" id="PF05192">
    <property type="entry name" value="MutS_III"/>
    <property type="match status" value="1"/>
</dbReference>
<dbReference type="InterPro" id="IPR036678">
    <property type="entry name" value="MutS_con_dom_sf"/>
</dbReference>
<dbReference type="AlphaFoldDB" id="A0A0D3KLT5"/>
<feature type="compositionally biased region" description="Polar residues" evidence="6">
    <location>
        <begin position="46"/>
        <end position="58"/>
    </location>
</feature>
<dbReference type="InterPro" id="IPR017261">
    <property type="entry name" value="DNA_mismatch_repair_MutS/MSH"/>
</dbReference>
<dbReference type="Pfam" id="PF00488">
    <property type="entry name" value="MutS_V"/>
    <property type="match status" value="1"/>
</dbReference>
<dbReference type="Gene3D" id="3.30.420.110">
    <property type="entry name" value="MutS, connector domain"/>
    <property type="match status" value="1"/>
</dbReference>